<keyword evidence="2" id="KW-1185">Reference proteome</keyword>
<gene>
    <name evidence="1" type="ORF">SLUN_09515</name>
</gene>
<name>A0A2R4SZV0_9ACTN</name>
<reference evidence="1 2" key="1">
    <citation type="submission" date="2018-01" db="EMBL/GenBank/DDBJ databases">
        <title>Complete genome sequence of Streptomyces lunaelactis MM109T, a Ferroverdin A producer isolated from cave moonmilk deposits.</title>
        <authorList>
            <person name="Naome A."/>
            <person name="Martinet L."/>
            <person name="Maciejewska M."/>
            <person name="Anderssen S."/>
            <person name="Adam D."/>
            <person name="Tenconi E."/>
            <person name="Deflandre B."/>
            <person name="Arguelles-Arias A."/>
            <person name="Calusinska M."/>
            <person name="Copieters W."/>
            <person name="Karim L."/>
            <person name="Hanikenne M."/>
            <person name="Baurain D."/>
            <person name="van Wezel G."/>
            <person name="Smargiasso N."/>
            <person name="de Pauw E."/>
            <person name="Delfosse P."/>
            <person name="Rigali S."/>
        </authorList>
    </citation>
    <scope>NUCLEOTIDE SEQUENCE [LARGE SCALE GENOMIC DNA]</scope>
    <source>
        <strain evidence="1 2">MM109</strain>
    </source>
</reference>
<evidence type="ECO:0000313" key="2">
    <source>
        <dbReference type="Proteomes" id="UP000244201"/>
    </source>
</evidence>
<sequence>MREERKLKLKLVVTVRFKWRFESSPRHIQQDVRAAVAQLAEADRDQSQTIAPDSAFAADRRINRAQALVRRNAGSSPARAARCAVVQRQDAAT</sequence>
<dbReference type="AlphaFoldDB" id="A0A2R4SZV0"/>
<protein>
    <submittedName>
        <fullName evidence="1">Uncharacterized protein</fullName>
    </submittedName>
</protein>
<proteinExistence type="predicted"/>
<organism evidence="1 2">
    <name type="scientific">Streptomyces lunaelactis</name>
    <dbReference type="NCBI Taxonomy" id="1535768"/>
    <lineage>
        <taxon>Bacteria</taxon>
        <taxon>Bacillati</taxon>
        <taxon>Actinomycetota</taxon>
        <taxon>Actinomycetes</taxon>
        <taxon>Kitasatosporales</taxon>
        <taxon>Streptomycetaceae</taxon>
        <taxon>Streptomyces</taxon>
    </lineage>
</organism>
<dbReference type="Proteomes" id="UP000244201">
    <property type="component" value="Chromosome"/>
</dbReference>
<dbReference type="EMBL" id="CP026304">
    <property type="protein sequence ID" value="AVZ72398.1"/>
    <property type="molecule type" value="Genomic_DNA"/>
</dbReference>
<evidence type="ECO:0000313" key="1">
    <source>
        <dbReference type="EMBL" id="AVZ72398.1"/>
    </source>
</evidence>
<dbReference type="KEGG" id="slk:SLUN_09515"/>
<accession>A0A2R4SZV0</accession>